<dbReference type="EMBL" id="BDDD01001929">
    <property type="protein sequence ID" value="GAV79179.1"/>
    <property type="molecule type" value="Genomic_DNA"/>
</dbReference>
<comment type="similarity">
    <text evidence="1">Belongs to the plant acyltransferase family.</text>
</comment>
<sequence>MEVFCENGISNIISIKRMEPIMIQPETNPHTKLYFLSNLDQVITIMMETVYVFKPDGNRSTQTTCEIIKQALKKVLVHYIPLAGRLRRDSNGKLIVECTNEGVPFVEAVADCSIDMLGDITVPDSAMLRELVYTLPGAGNVSEMPLLTAQVTRFKCGGFVVGFTIHHSMVDGVSGMEFVNSWAETARGIPLTNPPFLDRSVIKSRNPPKIGCLIDKFKNISDISNMESLCQQEKIVYKSFHFDIGKLARLKKVAMEGGSLDNCTSFTVLGALLWRARSKALGMKPDQQTKLMFNVEARTKLKEPLPKGYFGNAIVGAECVSTAGELIKKPFSFVVKMVQNAILEVNEEYVQSYIDYFEIPRPWPSLTACLLIASWTRIPFNTANFGWGEPVQFNRVGLPKEVALFSPDGKDSKGIIMVLGLPVTAMNIFQELMQV</sequence>
<reference evidence="3" key="1">
    <citation type="submission" date="2016-04" db="EMBL/GenBank/DDBJ databases">
        <title>Cephalotus genome sequencing.</title>
        <authorList>
            <person name="Fukushima K."/>
            <person name="Hasebe M."/>
            <person name="Fang X."/>
        </authorList>
    </citation>
    <scope>NUCLEOTIDE SEQUENCE [LARGE SCALE GENOMIC DNA]</scope>
    <source>
        <strain evidence="3">cv. St1</strain>
    </source>
</reference>
<dbReference type="InterPro" id="IPR050317">
    <property type="entry name" value="Plant_Fungal_Acyltransferase"/>
</dbReference>
<dbReference type="Gene3D" id="3.30.559.10">
    <property type="entry name" value="Chloramphenicol acetyltransferase-like domain"/>
    <property type="match status" value="2"/>
</dbReference>
<comment type="caution">
    <text evidence="2">The sequence shown here is derived from an EMBL/GenBank/DDBJ whole genome shotgun (WGS) entry which is preliminary data.</text>
</comment>
<accession>A0A1Q3CG28</accession>
<dbReference type="GO" id="GO:0016747">
    <property type="term" value="F:acyltransferase activity, transferring groups other than amino-acyl groups"/>
    <property type="evidence" value="ECO:0007669"/>
    <property type="project" value="TreeGrafter"/>
</dbReference>
<dbReference type="SUPFAM" id="SSF52777">
    <property type="entry name" value="CoA-dependent acyltransferases"/>
    <property type="match status" value="1"/>
</dbReference>
<dbReference type="Proteomes" id="UP000187406">
    <property type="component" value="Unassembled WGS sequence"/>
</dbReference>
<dbReference type="STRING" id="3775.A0A1Q3CG28"/>
<dbReference type="OrthoDB" id="671439at2759"/>
<organism evidence="2 3">
    <name type="scientific">Cephalotus follicularis</name>
    <name type="common">Albany pitcher plant</name>
    <dbReference type="NCBI Taxonomy" id="3775"/>
    <lineage>
        <taxon>Eukaryota</taxon>
        <taxon>Viridiplantae</taxon>
        <taxon>Streptophyta</taxon>
        <taxon>Embryophyta</taxon>
        <taxon>Tracheophyta</taxon>
        <taxon>Spermatophyta</taxon>
        <taxon>Magnoliopsida</taxon>
        <taxon>eudicotyledons</taxon>
        <taxon>Gunneridae</taxon>
        <taxon>Pentapetalae</taxon>
        <taxon>rosids</taxon>
        <taxon>fabids</taxon>
        <taxon>Oxalidales</taxon>
        <taxon>Cephalotaceae</taxon>
        <taxon>Cephalotus</taxon>
    </lineage>
</organism>
<dbReference type="Pfam" id="PF02458">
    <property type="entry name" value="Transferase"/>
    <property type="match status" value="1"/>
</dbReference>
<protein>
    <submittedName>
        <fullName evidence="2">Transferase domain-containing protein</fullName>
    </submittedName>
</protein>
<proteinExistence type="inferred from homology"/>
<name>A0A1Q3CG28_CEPFO</name>
<dbReference type="PANTHER" id="PTHR31642">
    <property type="entry name" value="TRICHOTHECENE 3-O-ACETYLTRANSFERASE"/>
    <property type="match status" value="1"/>
</dbReference>
<dbReference type="AlphaFoldDB" id="A0A1Q3CG28"/>
<keyword evidence="3" id="KW-1185">Reference proteome</keyword>
<evidence type="ECO:0000313" key="2">
    <source>
        <dbReference type="EMBL" id="GAV79179.1"/>
    </source>
</evidence>
<dbReference type="InterPro" id="IPR023213">
    <property type="entry name" value="CAT-like_dom_sf"/>
</dbReference>
<evidence type="ECO:0000256" key="1">
    <source>
        <dbReference type="ARBA" id="ARBA00009861"/>
    </source>
</evidence>
<dbReference type="PANTHER" id="PTHR31642:SF318">
    <property type="entry name" value="OMEGA-HYDROXYPALMITATE O-FERULOYL TRANSFERASE"/>
    <property type="match status" value="1"/>
</dbReference>
<dbReference type="InParanoid" id="A0A1Q3CG28"/>
<gene>
    <name evidence="2" type="ORF">CFOL_v3_22644</name>
</gene>
<evidence type="ECO:0000313" key="3">
    <source>
        <dbReference type="Proteomes" id="UP000187406"/>
    </source>
</evidence>
<keyword evidence="2" id="KW-0808">Transferase</keyword>